<gene>
    <name evidence="2" type="ORF">EVAR_20161_1</name>
</gene>
<dbReference type="Proteomes" id="UP000299102">
    <property type="component" value="Unassembled WGS sequence"/>
</dbReference>
<accession>A0A4C1UV16</accession>
<comment type="caution">
    <text evidence="2">The sequence shown here is derived from an EMBL/GenBank/DDBJ whole genome shotgun (WGS) entry which is preliminary data.</text>
</comment>
<organism evidence="2 3">
    <name type="scientific">Eumeta variegata</name>
    <name type="common">Bagworm moth</name>
    <name type="synonym">Eumeta japonica</name>
    <dbReference type="NCBI Taxonomy" id="151549"/>
    <lineage>
        <taxon>Eukaryota</taxon>
        <taxon>Metazoa</taxon>
        <taxon>Ecdysozoa</taxon>
        <taxon>Arthropoda</taxon>
        <taxon>Hexapoda</taxon>
        <taxon>Insecta</taxon>
        <taxon>Pterygota</taxon>
        <taxon>Neoptera</taxon>
        <taxon>Endopterygota</taxon>
        <taxon>Lepidoptera</taxon>
        <taxon>Glossata</taxon>
        <taxon>Ditrysia</taxon>
        <taxon>Tineoidea</taxon>
        <taxon>Psychidae</taxon>
        <taxon>Oiketicinae</taxon>
        <taxon>Eumeta</taxon>
    </lineage>
</organism>
<keyword evidence="3" id="KW-1185">Reference proteome</keyword>
<evidence type="ECO:0000313" key="2">
    <source>
        <dbReference type="EMBL" id="GBP29832.1"/>
    </source>
</evidence>
<dbReference type="EMBL" id="BGZK01000225">
    <property type="protein sequence ID" value="GBP29832.1"/>
    <property type="molecule type" value="Genomic_DNA"/>
</dbReference>
<sequence length="106" mass="11661">MNIKIRQRTDILDTNTRLQTAVRRSHFVAKLTSGFRSGGRVRQTDLAGRRCRWTRPAGDGASGAALDRPRAGAGDGYADVPHESSVSTLTLQRTRSVESLTYKFIA</sequence>
<evidence type="ECO:0000256" key="1">
    <source>
        <dbReference type="SAM" id="MobiDB-lite"/>
    </source>
</evidence>
<evidence type="ECO:0000313" key="3">
    <source>
        <dbReference type="Proteomes" id="UP000299102"/>
    </source>
</evidence>
<name>A0A4C1UV16_EUMVA</name>
<feature type="region of interest" description="Disordered" evidence="1">
    <location>
        <begin position="52"/>
        <end position="79"/>
    </location>
</feature>
<protein>
    <submittedName>
        <fullName evidence="2">Uncharacterized protein</fullName>
    </submittedName>
</protein>
<proteinExistence type="predicted"/>
<dbReference type="AlphaFoldDB" id="A0A4C1UV16"/>
<reference evidence="2 3" key="1">
    <citation type="journal article" date="2019" name="Commun. Biol.">
        <title>The bagworm genome reveals a unique fibroin gene that provides high tensile strength.</title>
        <authorList>
            <person name="Kono N."/>
            <person name="Nakamura H."/>
            <person name="Ohtoshi R."/>
            <person name="Tomita M."/>
            <person name="Numata K."/>
            <person name="Arakawa K."/>
        </authorList>
    </citation>
    <scope>NUCLEOTIDE SEQUENCE [LARGE SCALE GENOMIC DNA]</scope>
</reference>